<dbReference type="Proteomes" id="UP000504636">
    <property type="component" value="Unplaced"/>
</dbReference>
<name>A0A6A6YKE1_9PEZI</name>
<evidence type="ECO:0008006" key="4">
    <source>
        <dbReference type="Google" id="ProtNLM"/>
    </source>
</evidence>
<accession>A0A6A6YKE1</accession>
<evidence type="ECO:0000313" key="2">
    <source>
        <dbReference type="Proteomes" id="UP000504636"/>
    </source>
</evidence>
<protein>
    <recommendedName>
        <fullName evidence="4">Fungal N-terminal domain-containing protein</fullName>
    </recommendedName>
</protein>
<dbReference type="GeneID" id="54455494"/>
<reference evidence="3" key="2">
    <citation type="submission" date="2020-04" db="EMBL/GenBank/DDBJ databases">
        <authorList>
            <consortium name="NCBI Genome Project"/>
        </authorList>
    </citation>
    <scope>NUCLEOTIDE SEQUENCE</scope>
    <source>
        <strain evidence="3">CBS 304.34</strain>
    </source>
</reference>
<dbReference type="PANTHER" id="PTHR36167">
    <property type="entry name" value="C2H2 FINGER DOMAIN TRANSCRIPTION FACTOR (EUROFUNG)-RELATED"/>
    <property type="match status" value="1"/>
</dbReference>
<sequence>MAEIGLIASVIQVAGAGLKLADTLYQYAESVSTADRRIKDIARDVKLTSRVIDELGSIFKQGETASLLSNNAVSTAQETVRECSSLFEEMDAALKKTKKSTLGKFMLPFREPKMELLRANIDRLKSTLQLLMQVLTHAYQVASHKAPKEVVAVQRHNIKVLIKAKKESTKRYQESLRSYSMSDESTVLNDDEITINTKSLGTSTEESIGVLTAASSIGSTITKTSLASCVAHIQKLLNDIELVQHALNSKSEGEDPSEHEQALVGSYFSTREHLDTIILGGS</sequence>
<dbReference type="InterPro" id="IPR039327">
    <property type="entry name" value="CON7-like"/>
</dbReference>
<dbReference type="AlphaFoldDB" id="A0A6A6YKE1"/>
<dbReference type="PANTHER" id="PTHR36167:SF4">
    <property type="entry name" value="FUNGAL N-TERMINAL DOMAIN-CONTAINING PROTEIN"/>
    <property type="match status" value="1"/>
</dbReference>
<proteinExistence type="predicted"/>
<dbReference type="RefSeq" id="XP_033576255.1">
    <property type="nucleotide sequence ID" value="XM_033714601.1"/>
</dbReference>
<dbReference type="OrthoDB" id="5431013at2759"/>
<gene>
    <name evidence="1 3" type="ORF">BDZ99DRAFT_355224</name>
</gene>
<dbReference type="EMBL" id="MU003701">
    <property type="protein sequence ID" value="KAF2809291.1"/>
    <property type="molecule type" value="Genomic_DNA"/>
</dbReference>
<organism evidence="1">
    <name type="scientific">Mytilinidion resinicola</name>
    <dbReference type="NCBI Taxonomy" id="574789"/>
    <lineage>
        <taxon>Eukaryota</taxon>
        <taxon>Fungi</taxon>
        <taxon>Dikarya</taxon>
        <taxon>Ascomycota</taxon>
        <taxon>Pezizomycotina</taxon>
        <taxon>Dothideomycetes</taxon>
        <taxon>Pleosporomycetidae</taxon>
        <taxon>Mytilinidiales</taxon>
        <taxon>Mytilinidiaceae</taxon>
        <taxon>Mytilinidion</taxon>
    </lineage>
</organism>
<dbReference type="GO" id="GO:0006355">
    <property type="term" value="P:regulation of DNA-templated transcription"/>
    <property type="evidence" value="ECO:0007669"/>
    <property type="project" value="InterPro"/>
</dbReference>
<feature type="non-terminal residue" evidence="1">
    <location>
        <position position="282"/>
    </location>
</feature>
<evidence type="ECO:0000313" key="1">
    <source>
        <dbReference type="EMBL" id="KAF2809291.1"/>
    </source>
</evidence>
<reference evidence="3" key="3">
    <citation type="submission" date="2025-04" db="UniProtKB">
        <authorList>
            <consortium name="RefSeq"/>
        </authorList>
    </citation>
    <scope>IDENTIFICATION</scope>
    <source>
        <strain evidence="3">CBS 304.34</strain>
    </source>
</reference>
<evidence type="ECO:0000313" key="3">
    <source>
        <dbReference type="RefSeq" id="XP_033576255.1"/>
    </source>
</evidence>
<reference evidence="1 3" key="1">
    <citation type="journal article" date="2020" name="Stud. Mycol.">
        <title>101 Dothideomycetes genomes: a test case for predicting lifestyles and emergence of pathogens.</title>
        <authorList>
            <person name="Haridas S."/>
            <person name="Albert R."/>
            <person name="Binder M."/>
            <person name="Bloem J."/>
            <person name="Labutti K."/>
            <person name="Salamov A."/>
            <person name="Andreopoulos B."/>
            <person name="Baker S."/>
            <person name="Barry K."/>
            <person name="Bills G."/>
            <person name="Bluhm B."/>
            <person name="Cannon C."/>
            <person name="Castanera R."/>
            <person name="Culley D."/>
            <person name="Daum C."/>
            <person name="Ezra D."/>
            <person name="Gonzalez J."/>
            <person name="Henrissat B."/>
            <person name="Kuo A."/>
            <person name="Liang C."/>
            <person name="Lipzen A."/>
            <person name="Lutzoni F."/>
            <person name="Magnuson J."/>
            <person name="Mondo S."/>
            <person name="Nolan M."/>
            <person name="Ohm R."/>
            <person name="Pangilinan J."/>
            <person name="Park H.-J."/>
            <person name="Ramirez L."/>
            <person name="Alfaro M."/>
            <person name="Sun H."/>
            <person name="Tritt A."/>
            <person name="Yoshinaga Y."/>
            <person name="Zwiers L.-H."/>
            <person name="Turgeon B."/>
            <person name="Goodwin S."/>
            <person name="Spatafora J."/>
            <person name="Crous P."/>
            <person name="Grigoriev I."/>
        </authorList>
    </citation>
    <scope>NUCLEOTIDE SEQUENCE</scope>
    <source>
        <strain evidence="1 3">CBS 304.34</strain>
    </source>
</reference>
<keyword evidence="2" id="KW-1185">Reference proteome</keyword>